<name>A0A518CEZ8_9BACT</name>
<dbReference type="EMBL" id="CP036289">
    <property type="protein sequence ID" value="QDU77797.1"/>
    <property type="molecule type" value="Genomic_DNA"/>
</dbReference>
<dbReference type="OrthoDB" id="9814704at2"/>
<organism evidence="3 4">
    <name type="scientific">Bremerella volcania</name>
    <dbReference type="NCBI Taxonomy" id="2527984"/>
    <lineage>
        <taxon>Bacteria</taxon>
        <taxon>Pseudomonadati</taxon>
        <taxon>Planctomycetota</taxon>
        <taxon>Planctomycetia</taxon>
        <taxon>Pirellulales</taxon>
        <taxon>Pirellulaceae</taxon>
        <taxon>Bremerella</taxon>
    </lineage>
</organism>
<dbReference type="Proteomes" id="UP000318626">
    <property type="component" value="Chromosome"/>
</dbReference>
<evidence type="ECO:0000259" key="2">
    <source>
        <dbReference type="PROSITE" id="PS50206"/>
    </source>
</evidence>
<feature type="domain" description="Rhodanese" evidence="2">
    <location>
        <begin position="70"/>
        <end position="172"/>
    </location>
</feature>
<protein>
    <submittedName>
        <fullName evidence="3">Rhodanese-like domain protein</fullName>
    </submittedName>
</protein>
<dbReference type="InterPro" id="IPR001763">
    <property type="entry name" value="Rhodanese-like_dom"/>
</dbReference>
<dbReference type="PROSITE" id="PS50206">
    <property type="entry name" value="RHODANESE_3"/>
    <property type="match status" value="1"/>
</dbReference>
<feature type="chain" id="PRO_5021937161" evidence="1">
    <location>
        <begin position="22"/>
        <end position="182"/>
    </location>
</feature>
<proteinExistence type="predicted"/>
<keyword evidence="4" id="KW-1185">Reference proteome</keyword>
<dbReference type="KEGG" id="bvo:Pan97_48760"/>
<keyword evidence="1" id="KW-0732">Signal</keyword>
<dbReference type="AlphaFoldDB" id="A0A518CEZ8"/>
<evidence type="ECO:0000313" key="4">
    <source>
        <dbReference type="Proteomes" id="UP000318626"/>
    </source>
</evidence>
<dbReference type="InterPro" id="IPR036873">
    <property type="entry name" value="Rhodanese-like_dom_sf"/>
</dbReference>
<gene>
    <name evidence="3" type="ORF">Pan97_48760</name>
</gene>
<dbReference type="SUPFAM" id="SSF52821">
    <property type="entry name" value="Rhodanese/Cell cycle control phosphatase"/>
    <property type="match status" value="1"/>
</dbReference>
<evidence type="ECO:0000313" key="3">
    <source>
        <dbReference type="EMBL" id="QDU77797.1"/>
    </source>
</evidence>
<sequence length="182" mass="20443" precursor="true">MRTIMLATVTAVVLGTFVAGTMLTGAEGDAQLANENPQIDYQGFMKQVQEVAKVREQRRVSEEGFIRMMDDPKTIVLDARSKRMYDLLHVKGAVHISLPDMTAEDLAELIPKKDTRVVIYCNNNFKNEPQAFAPKAPVASLNLNTYNTLYSYGYRNIYELKPLLDRHDTKIPFAGTSVENGK</sequence>
<reference evidence="4" key="1">
    <citation type="submission" date="2019-02" db="EMBL/GenBank/DDBJ databases">
        <title>Deep-cultivation of Planctomycetes and their phenomic and genomic characterization uncovers novel biology.</title>
        <authorList>
            <person name="Wiegand S."/>
            <person name="Jogler M."/>
            <person name="Boedeker C."/>
            <person name="Pinto D."/>
            <person name="Vollmers J."/>
            <person name="Rivas-Marin E."/>
            <person name="Kohn T."/>
            <person name="Peeters S.H."/>
            <person name="Heuer A."/>
            <person name="Rast P."/>
            <person name="Oberbeckmann S."/>
            <person name="Bunk B."/>
            <person name="Jeske O."/>
            <person name="Meyerdierks A."/>
            <person name="Storesund J.E."/>
            <person name="Kallscheuer N."/>
            <person name="Luecker S."/>
            <person name="Lage O.M."/>
            <person name="Pohl T."/>
            <person name="Merkel B.J."/>
            <person name="Hornburger P."/>
            <person name="Mueller R.-W."/>
            <person name="Bruemmer F."/>
            <person name="Labrenz M."/>
            <person name="Spormann A.M."/>
            <person name="Op den Camp H."/>
            <person name="Overmann J."/>
            <person name="Amann R."/>
            <person name="Jetten M.S.M."/>
            <person name="Mascher T."/>
            <person name="Medema M.H."/>
            <person name="Devos D.P."/>
            <person name="Kaster A.-K."/>
            <person name="Ovreas L."/>
            <person name="Rohde M."/>
            <person name="Galperin M.Y."/>
            <person name="Jogler C."/>
        </authorList>
    </citation>
    <scope>NUCLEOTIDE SEQUENCE [LARGE SCALE GENOMIC DNA]</scope>
    <source>
        <strain evidence="4">Pan97</strain>
    </source>
</reference>
<evidence type="ECO:0000256" key="1">
    <source>
        <dbReference type="SAM" id="SignalP"/>
    </source>
</evidence>
<feature type="signal peptide" evidence="1">
    <location>
        <begin position="1"/>
        <end position="21"/>
    </location>
</feature>
<dbReference type="CDD" id="cd00158">
    <property type="entry name" value="RHOD"/>
    <property type="match status" value="1"/>
</dbReference>
<dbReference type="RefSeq" id="WP_144976921.1">
    <property type="nucleotide sequence ID" value="NZ_CP036289.1"/>
</dbReference>
<dbReference type="Gene3D" id="3.40.250.10">
    <property type="entry name" value="Rhodanese-like domain"/>
    <property type="match status" value="1"/>
</dbReference>
<accession>A0A518CEZ8</accession>
<dbReference type="Pfam" id="PF00581">
    <property type="entry name" value="Rhodanese"/>
    <property type="match status" value="1"/>
</dbReference>